<accession>A0A7D4XMK3</accession>
<keyword evidence="4 5" id="KW-0067">ATP-binding</keyword>
<dbReference type="GO" id="GO:0005524">
    <property type="term" value="F:ATP binding"/>
    <property type="evidence" value="ECO:0007669"/>
    <property type="project" value="UniProtKB-UniRule"/>
</dbReference>
<dbReference type="SMART" id="SM00220">
    <property type="entry name" value="S_TKc"/>
    <property type="match status" value="1"/>
</dbReference>
<dbReference type="SUPFAM" id="SSF56112">
    <property type="entry name" value="Protein kinase-like (PK-like)"/>
    <property type="match status" value="1"/>
</dbReference>
<dbReference type="Gene3D" id="1.10.510.10">
    <property type="entry name" value="Transferase(Phosphotransferase) domain 1"/>
    <property type="match status" value="1"/>
</dbReference>
<keyword evidence="3 8" id="KW-0418">Kinase</keyword>
<dbReference type="InterPro" id="IPR011009">
    <property type="entry name" value="Kinase-like_dom_sf"/>
</dbReference>
<dbReference type="PROSITE" id="PS00108">
    <property type="entry name" value="PROTEIN_KINASE_ST"/>
    <property type="match status" value="1"/>
</dbReference>
<reference evidence="8" key="1">
    <citation type="journal article" date="2020" name="Molecules">
        <title>2-Hydroxysorangiadenosine: Structure and Biosynthesis of a Myxobacterial Sesquiterpene-Nucleoside.</title>
        <authorList>
            <person name="Okoth D.A."/>
            <person name="Hug J.J."/>
            <person name="Garcia R."/>
            <person name="Sproer C."/>
            <person name="Overmann J."/>
            <person name="Muller R."/>
        </authorList>
    </citation>
    <scope>NUCLEOTIDE SEQUENCE</scope>
    <source>
        <strain evidence="8">MCy10943</strain>
    </source>
</reference>
<evidence type="ECO:0000256" key="3">
    <source>
        <dbReference type="ARBA" id="ARBA00022777"/>
    </source>
</evidence>
<protein>
    <submittedName>
        <fullName evidence="8">Serine/threonine protein kinase</fullName>
    </submittedName>
</protein>
<evidence type="ECO:0000256" key="1">
    <source>
        <dbReference type="ARBA" id="ARBA00022679"/>
    </source>
</evidence>
<evidence type="ECO:0000256" key="2">
    <source>
        <dbReference type="ARBA" id="ARBA00022741"/>
    </source>
</evidence>
<dbReference type="AlphaFoldDB" id="A0A7D4XMK3"/>
<evidence type="ECO:0000256" key="5">
    <source>
        <dbReference type="PROSITE-ProRule" id="PRU10141"/>
    </source>
</evidence>
<proteinExistence type="predicted"/>
<dbReference type="PROSITE" id="PS50011">
    <property type="entry name" value="PROTEIN_KINASE_DOM"/>
    <property type="match status" value="1"/>
</dbReference>
<dbReference type="Gene3D" id="3.30.200.20">
    <property type="entry name" value="Phosphorylase Kinase, domain 1"/>
    <property type="match status" value="1"/>
</dbReference>
<keyword evidence="2 5" id="KW-0547">Nucleotide-binding</keyword>
<organism evidence="8">
    <name type="scientific">Vitiosangium cumulatum</name>
    <dbReference type="NCBI Taxonomy" id="1867796"/>
    <lineage>
        <taxon>Bacteria</taxon>
        <taxon>Pseudomonadati</taxon>
        <taxon>Myxococcota</taxon>
        <taxon>Myxococcia</taxon>
        <taxon>Myxococcales</taxon>
        <taxon>Cystobacterineae</taxon>
        <taxon>Archangiaceae</taxon>
        <taxon>Vitiosangium</taxon>
    </lineage>
</organism>
<dbReference type="Pfam" id="PF00069">
    <property type="entry name" value="Pkinase"/>
    <property type="match status" value="1"/>
</dbReference>
<dbReference type="InterPro" id="IPR017441">
    <property type="entry name" value="Protein_kinase_ATP_BS"/>
</dbReference>
<dbReference type="GO" id="GO:0004674">
    <property type="term" value="F:protein serine/threonine kinase activity"/>
    <property type="evidence" value="ECO:0007669"/>
    <property type="project" value="UniProtKB-KW"/>
</dbReference>
<feature type="region of interest" description="Disordered" evidence="6">
    <location>
        <begin position="449"/>
        <end position="480"/>
    </location>
</feature>
<dbReference type="PANTHER" id="PTHR43289">
    <property type="entry name" value="MITOGEN-ACTIVATED PROTEIN KINASE KINASE KINASE 20-RELATED"/>
    <property type="match status" value="1"/>
</dbReference>
<dbReference type="InterPro" id="IPR008271">
    <property type="entry name" value="Ser/Thr_kinase_AS"/>
</dbReference>
<dbReference type="PANTHER" id="PTHR43289:SF6">
    <property type="entry name" value="SERINE_THREONINE-PROTEIN KINASE NEKL-3"/>
    <property type="match status" value="1"/>
</dbReference>
<name>A0A7D4XMK3_9BACT</name>
<sequence>MGGDDLIPGTVLSGGFPSAGDSSAVERELQEGDLLGSYQLERLLGEGSMGQVFQARHVRLGRQVALKVLRSVYAHDSGFVQRFFQEARAVNQINHEHIVEIFDFVEDSPNGHVYCVMELLRGQSLSVLMKEEQLTMMRIRRILVQVCAALGAAHQLGVVHRDVKPDNLFVTHRSGQADFVKVLDFGVAKLLTPEATSGTLDGTIIGTPTYMSPEQAASLPVDHRADIYAVGTVLYELLRGQPPFVASSFGQLMVKILTEAPPPLPTHTPAGEPIPQDLAQLALRCMAKEPADRPQQLSEVISTLLLGTAPESRVAVDERPTQPMLVPAGLCGGTRRPWLAIAASVLAVVGAGFALWRGVERGASAVPETLAEGALPSITLTVRSEPEGARVVRTDTGEVLGVTPLVTRQPRASEPLGLRVELAGFAPSEHEVRLDSPATLEVPLVPVARDPQRGEGRGPVHTNIHRKQEGRDDVIDPFAR</sequence>
<keyword evidence="1" id="KW-0808">Transferase</keyword>
<evidence type="ECO:0000256" key="6">
    <source>
        <dbReference type="SAM" id="MobiDB-lite"/>
    </source>
</evidence>
<feature type="compositionally biased region" description="Basic and acidic residues" evidence="6">
    <location>
        <begin position="466"/>
        <end position="480"/>
    </location>
</feature>
<dbReference type="InterPro" id="IPR000719">
    <property type="entry name" value="Prot_kinase_dom"/>
</dbReference>
<evidence type="ECO:0000259" key="7">
    <source>
        <dbReference type="PROSITE" id="PS50011"/>
    </source>
</evidence>
<dbReference type="CDD" id="cd14014">
    <property type="entry name" value="STKc_PknB_like"/>
    <property type="match status" value="1"/>
</dbReference>
<keyword evidence="8" id="KW-0723">Serine/threonine-protein kinase</keyword>
<evidence type="ECO:0000313" key="8">
    <source>
        <dbReference type="EMBL" id="QKW93824.1"/>
    </source>
</evidence>
<feature type="domain" description="Protein kinase" evidence="7">
    <location>
        <begin position="38"/>
        <end position="305"/>
    </location>
</feature>
<feature type="binding site" evidence="5">
    <location>
        <position position="67"/>
    </location>
    <ligand>
        <name>ATP</name>
        <dbReference type="ChEBI" id="CHEBI:30616"/>
    </ligand>
</feature>
<dbReference type="EMBL" id="MT520817">
    <property type="protein sequence ID" value="QKW93824.1"/>
    <property type="molecule type" value="Genomic_DNA"/>
</dbReference>
<evidence type="ECO:0000256" key="4">
    <source>
        <dbReference type="ARBA" id="ARBA00022840"/>
    </source>
</evidence>
<dbReference type="PROSITE" id="PS00107">
    <property type="entry name" value="PROTEIN_KINASE_ATP"/>
    <property type="match status" value="1"/>
</dbReference>